<comment type="caution">
    <text evidence="3">Lacks conserved residue(s) required for the propagation of feature annotation.</text>
</comment>
<feature type="compositionally biased region" description="Low complexity" evidence="4">
    <location>
        <begin position="57"/>
        <end position="66"/>
    </location>
</feature>
<accession>A0AAN8W7I7</accession>
<evidence type="ECO:0000256" key="3">
    <source>
        <dbReference type="PROSITE-ProRule" id="PRU01191"/>
    </source>
</evidence>
<dbReference type="Pfam" id="PF03514">
    <property type="entry name" value="GRAS"/>
    <property type="match status" value="1"/>
</dbReference>
<evidence type="ECO:0000313" key="6">
    <source>
        <dbReference type="Proteomes" id="UP001370490"/>
    </source>
</evidence>
<name>A0AAN8W7I7_9MAGN</name>
<feature type="short sequence motif" description="VHIID" evidence="3">
    <location>
        <begin position="460"/>
        <end position="464"/>
    </location>
</feature>
<comment type="caution">
    <text evidence="5">The sequence shown here is derived from an EMBL/GenBank/DDBJ whole genome shotgun (WGS) entry which is preliminary data.</text>
</comment>
<protein>
    <submittedName>
        <fullName evidence="5">Transcription factor GRAS</fullName>
    </submittedName>
</protein>
<keyword evidence="6" id="KW-1185">Reference proteome</keyword>
<sequence>MSLNLQRNCVLKVSGFPPIYSSWSKEEDEGGGGGSGRSVNREPTSVLDKIRSPSPPTSTSTLCSSLGGRRNGGGSCGGGDNTTAVAAVSVNSHNNKVWQNPLLQDSGGGVGLIADFSALNGGRKQGWEAELHRIATGFEDWGSMSLLDTAALPTHELPPFQLISGDVDFDSTLNLKQLLEFNGNLVNQNVGFEEPILGPCSGNLVVNGNSCLGFNGSGVGQINPGKDFSRLVNLKGISQGTFNNFNFQVSLPHGGIYRQQVIATPQQVTLNQQSMNFSPTMLNAPEEFVQPQPKRHQPGPSSMNPGQFGWGLTPRMQAFPQPQFQQKTELNQKVVDVSEGTPHNHNQIQQHDPINQLLKALQLVDIGNFSHAHEILARLNLQLSPVGKPLHRAAFYIKEALQLLLTNNTVTLPSRILSPLDIVSKLGAYKVFSEVSPVLQFSNFTWNQAILEATDDADRIHIIDFDIGFGAQWASFLQELPMRNGRGAPSLKITAFSSPSHHPIELNLMRDNLVQFANDIGVDFQLEIVNFDSFDPTSLQMPVFRPSRADAVVVNFPTWSSSNCPSAIPVLLQFIKKLSPKIVVSLDNGFDRHDLPFSLHIHHALQAYETLLNSLDAANISPDVANKMERFIFQPRIECTILGGLDAPAKLLPWKTLFSLAGFCPLMFSNFSESQAECILKRTPVTGFHIEKRQASLVLCWQHRELISASAWRC</sequence>
<dbReference type="PROSITE" id="PS50985">
    <property type="entry name" value="GRAS"/>
    <property type="match status" value="1"/>
</dbReference>
<dbReference type="InterPro" id="IPR005202">
    <property type="entry name" value="TF_GRAS"/>
</dbReference>
<feature type="region of interest" description="Disordered" evidence="4">
    <location>
        <begin position="21"/>
        <end position="66"/>
    </location>
</feature>
<feature type="region of interest" description="Leucine repeat II (LRII)" evidence="3">
    <location>
        <begin position="508"/>
        <end position="540"/>
    </location>
</feature>
<keyword evidence="2" id="KW-0804">Transcription</keyword>
<dbReference type="Proteomes" id="UP001370490">
    <property type="component" value="Unassembled WGS sequence"/>
</dbReference>
<keyword evidence="1" id="KW-0805">Transcription regulation</keyword>
<feature type="region of interest" description="SAW" evidence="3">
    <location>
        <begin position="642"/>
        <end position="713"/>
    </location>
</feature>
<gene>
    <name evidence="5" type="ORF">RJ641_001062</name>
</gene>
<organism evidence="5 6">
    <name type="scientific">Dillenia turbinata</name>
    <dbReference type="NCBI Taxonomy" id="194707"/>
    <lineage>
        <taxon>Eukaryota</taxon>
        <taxon>Viridiplantae</taxon>
        <taxon>Streptophyta</taxon>
        <taxon>Embryophyta</taxon>
        <taxon>Tracheophyta</taxon>
        <taxon>Spermatophyta</taxon>
        <taxon>Magnoliopsida</taxon>
        <taxon>eudicotyledons</taxon>
        <taxon>Gunneridae</taxon>
        <taxon>Pentapetalae</taxon>
        <taxon>Dilleniales</taxon>
        <taxon>Dilleniaceae</taxon>
        <taxon>Dillenia</taxon>
    </lineage>
</organism>
<comment type="similarity">
    <text evidence="3">Belongs to the GRAS family.</text>
</comment>
<dbReference type="AlphaFoldDB" id="A0AAN8W7I7"/>
<dbReference type="PANTHER" id="PTHR31636">
    <property type="entry name" value="OSJNBA0084A10.13 PROTEIN-RELATED"/>
    <property type="match status" value="1"/>
</dbReference>
<evidence type="ECO:0000313" key="5">
    <source>
        <dbReference type="EMBL" id="KAK6947589.1"/>
    </source>
</evidence>
<evidence type="ECO:0000256" key="2">
    <source>
        <dbReference type="ARBA" id="ARBA00023163"/>
    </source>
</evidence>
<reference evidence="5 6" key="1">
    <citation type="submission" date="2023-12" db="EMBL/GenBank/DDBJ databases">
        <title>A high-quality genome assembly for Dillenia turbinata (Dilleniales).</title>
        <authorList>
            <person name="Chanderbali A."/>
        </authorList>
    </citation>
    <scope>NUCLEOTIDE SEQUENCE [LARGE SCALE GENOMIC DNA]</scope>
    <source>
        <strain evidence="5">LSX21</strain>
        <tissue evidence="5">Leaf</tissue>
    </source>
</reference>
<evidence type="ECO:0000256" key="1">
    <source>
        <dbReference type="ARBA" id="ARBA00023015"/>
    </source>
</evidence>
<proteinExistence type="inferred from homology"/>
<evidence type="ECO:0000256" key="4">
    <source>
        <dbReference type="SAM" id="MobiDB-lite"/>
    </source>
</evidence>
<dbReference type="EMBL" id="JBAMMX010000001">
    <property type="protein sequence ID" value="KAK6947589.1"/>
    <property type="molecule type" value="Genomic_DNA"/>
</dbReference>